<dbReference type="AlphaFoldDB" id="A0AAE4JYZ2"/>
<keyword evidence="1" id="KW-0732">Signal</keyword>
<reference evidence="3" key="1">
    <citation type="submission" date="2023-07" db="EMBL/GenBank/DDBJ databases">
        <authorList>
            <person name="Luz R."/>
            <person name="Cordeiro R."/>
            <person name="Fonseca A."/>
            <person name="Goncalves V."/>
        </authorList>
    </citation>
    <scope>NUCLEOTIDE SEQUENCE [LARGE SCALE GENOMIC DNA]</scope>
    <source>
        <strain evidence="3">BACA0444</strain>
    </source>
</reference>
<feature type="signal peptide" evidence="1">
    <location>
        <begin position="1"/>
        <end position="26"/>
    </location>
</feature>
<keyword evidence="3" id="KW-1185">Reference proteome</keyword>
<dbReference type="Proteomes" id="UP001268256">
    <property type="component" value="Unassembled WGS sequence"/>
</dbReference>
<feature type="chain" id="PRO_5042007899" evidence="1">
    <location>
        <begin position="27"/>
        <end position="114"/>
    </location>
</feature>
<protein>
    <submittedName>
        <fullName evidence="2">Uncharacterized protein</fullName>
    </submittedName>
</protein>
<evidence type="ECO:0000256" key="1">
    <source>
        <dbReference type="SAM" id="SignalP"/>
    </source>
</evidence>
<accession>A0AAE4JYZ2</accession>
<gene>
    <name evidence="2" type="ORF">RIF25_12050</name>
</gene>
<evidence type="ECO:0000313" key="3">
    <source>
        <dbReference type="Proteomes" id="UP001268256"/>
    </source>
</evidence>
<organism evidence="2 3">
    <name type="scientific">Pseudocalidococcus azoricus BACA0444</name>
    <dbReference type="NCBI Taxonomy" id="2918990"/>
    <lineage>
        <taxon>Bacteria</taxon>
        <taxon>Bacillati</taxon>
        <taxon>Cyanobacteriota</taxon>
        <taxon>Cyanophyceae</taxon>
        <taxon>Acaryochloridales</taxon>
        <taxon>Thermosynechococcaceae</taxon>
        <taxon>Pseudocalidococcus</taxon>
        <taxon>Pseudocalidococcus azoricus</taxon>
    </lineage>
</organism>
<sequence>MKSLLFKTLVLLPVATVAMTALPAWAEREVRVANNGKGTIYTVDMDSLSVYVGNQGVKQVNFKLSTVGDEYWHDATASCNPYDVKSEFYNWSWSGTRSYPAGTIAGDIARAVCP</sequence>
<dbReference type="RefSeq" id="WP_322878780.1">
    <property type="nucleotide sequence ID" value="NZ_JAVMIP010000013.1"/>
</dbReference>
<proteinExistence type="predicted"/>
<name>A0AAE4JYZ2_9CYAN</name>
<comment type="caution">
    <text evidence="2">The sequence shown here is derived from an EMBL/GenBank/DDBJ whole genome shotgun (WGS) entry which is preliminary data.</text>
</comment>
<dbReference type="EMBL" id="JAVMIP010000013">
    <property type="protein sequence ID" value="MDS3861539.1"/>
    <property type="molecule type" value="Genomic_DNA"/>
</dbReference>
<evidence type="ECO:0000313" key="2">
    <source>
        <dbReference type="EMBL" id="MDS3861539.1"/>
    </source>
</evidence>